<dbReference type="PANTHER" id="PTHR37151:SF1">
    <property type="entry name" value="TRANSMEMBRANE PROTEIN 61"/>
    <property type="match status" value="1"/>
</dbReference>
<feature type="transmembrane region" description="Helical" evidence="1">
    <location>
        <begin position="64"/>
        <end position="84"/>
    </location>
</feature>
<dbReference type="AlphaFoldDB" id="A0A8J6DR87"/>
<keyword evidence="1" id="KW-1133">Transmembrane helix</keyword>
<accession>A0A8J6DR87</accession>
<dbReference type="OrthoDB" id="9901365at2759"/>
<feature type="non-terminal residue" evidence="2">
    <location>
        <position position="197"/>
    </location>
</feature>
<keyword evidence="1 2" id="KW-0812">Transmembrane</keyword>
<comment type="caution">
    <text evidence="2">The sequence shown here is derived from an EMBL/GenBank/DDBJ whole genome shotgun (WGS) entry which is preliminary data.</text>
</comment>
<dbReference type="EMBL" id="JAGFMF010011617">
    <property type="protein sequence ID" value="KAG8518902.1"/>
    <property type="molecule type" value="Genomic_DNA"/>
</dbReference>
<dbReference type="InterPro" id="IPR028164">
    <property type="entry name" value="TMEM61"/>
</dbReference>
<organism evidence="2 3">
    <name type="scientific">Galemys pyrenaicus</name>
    <name type="common">Iberian desman</name>
    <name type="synonym">Pyrenean desman</name>
    <dbReference type="NCBI Taxonomy" id="202257"/>
    <lineage>
        <taxon>Eukaryota</taxon>
        <taxon>Metazoa</taxon>
        <taxon>Chordata</taxon>
        <taxon>Craniata</taxon>
        <taxon>Vertebrata</taxon>
        <taxon>Euteleostomi</taxon>
        <taxon>Mammalia</taxon>
        <taxon>Eutheria</taxon>
        <taxon>Laurasiatheria</taxon>
        <taxon>Eulipotyphla</taxon>
        <taxon>Talpidae</taxon>
        <taxon>Galemys</taxon>
    </lineage>
</organism>
<evidence type="ECO:0000313" key="3">
    <source>
        <dbReference type="Proteomes" id="UP000700334"/>
    </source>
</evidence>
<name>A0A8J6DR87_GALPY</name>
<dbReference type="PANTHER" id="PTHR37151">
    <property type="entry name" value="TRANSMEMBRANE PROTEIN 61"/>
    <property type="match status" value="1"/>
</dbReference>
<sequence>MCDRGHVASTLRYCLTVSGMVVLVAGTLCFAWWSEGDVGAQPNLPTPPTGHPTPKAPSTLLRSVSFFCCGAGGLLLLLGLLWSVKVSTWGPPGWDPYYLSRDLYYLTVEPLEKESCRTPELAAIPTYEEAVHCPLTEVSPPPPAYPVEEDLKCNTSGDLLLGTQHPLPPPSYESIILAVGGTSGETTSGATCCCPGP</sequence>
<keyword evidence="3" id="KW-1185">Reference proteome</keyword>
<dbReference type="Proteomes" id="UP000700334">
    <property type="component" value="Unassembled WGS sequence"/>
</dbReference>
<reference evidence="2" key="1">
    <citation type="journal article" date="2021" name="Evol. Appl.">
        <title>The genome of the Pyrenean desman and the effects of bottlenecks and inbreeding on the genomic landscape of an endangered species.</title>
        <authorList>
            <person name="Escoda L."/>
            <person name="Castresana J."/>
        </authorList>
    </citation>
    <scope>NUCLEOTIDE SEQUENCE</scope>
    <source>
        <strain evidence="2">IBE-C5619</strain>
    </source>
</reference>
<evidence type="ECO:0000256" key="1">
    <source>
        <dbReference type="SAM" id="Phobius"/>
    </source>
</evidence>
<feature type="transmembrane region" description="Helical" evidence="1">
    <location>
        <begin position="12"/>
        <end position="33"/>
    </location>
</feature>
<evidence type="ECO:0000313" key="2">
    <source>
        <dbReference type="EMBL" id="KAG8518902.1"/>
    </source>
</evidence>
<dbReference type="Pfam" id="PF15105">
    <property type="entry name" value="TMEM61"/>
    <property type="match status" value="1"/>
</dbReference>
<proteinExistence type="predicted"/>
<keyword evidence="1" id="KW-0472">Membrane</keyword>
<gene>
    <name evidence="2" type="ORF">J0S82_009822</name>
</gene>
<protein>
    <submittedName>
        <fullName evidence="2">Transmembrane protein 61</fullName>
    </submittedName>
</protein>